<dbReference type="InterPro" id="IPR024607">
    <property type="entry name" value="Sulfatase_CS"/>
</dbReference>
<dbReference type="GO" id="GO:0005795">
    <property type="term" value="C:Golgi stack"/>
    <property type="evidence" value="ECO:0007669"/>
    <property type="project" value="UniProtKB-SubCell"/>
</dbReference>
<feature type="compositionally biased region" description="Basic residues" evidence="14">
    <location>
        <begin position="1202"/>
        <end position="1212"/>
    </location>
</feature>
<feature type="compositionally biased region" description="Acidic residues" evidence="14">
    <location>
        <begin position="502"/>
        <end position="516"/>
    </location>
</feature>
<feature type="compositionally biased region" description="Basic and acidic residues" evidence="14">
    <location>
        <begin position="490"/>
        <end position="501"/>
    </location>
</feature>
<comment type="caution">
    <text evidence="17">The sequence shown here is derived from an EMBL/GenBank/DDBJ whole genome shotgun (WGS) entry which is preliminary data.</text>
</comment>
<dbReference type="InterPro" id="IPR024609">
    <property type="entry name" value="Extracellular_sulfatase_C"/>
</dbReference>
<keyword evidence="10" id="KW-0106">Calcium</keyword>
<gene>
    <name evidence="17" type="ORF">PVAND_006815</name>
</gene>
<dbReference type="GO" id="GO:0008449">
    <property type="term" value="F:N-acetylglucosamine-6-sulfatase activity"/>
    <property type="evidence" value="ECO:0007669"/>
    <property type="project" value="TreeGrafter"/>
</dbReference>
<dbReference type="Pfam" id="PF12548">
    <property type="entry name" value="DUF3740"/>
    <property type="match status" value="1"/>
</dbReference>
<dbReference type="CDD" id="cd16147">
    <property type="entry name" value="G6S"/>
    <property type="match status" value="1"/>
</dbReference>
<dbReference type="InterPro" id="IPR000917">
    <property type="entry name" value="Sulfatase_N"/>
</dbReference>
<dbReference type="EMBL" id="JADBJN010000002">
    <property type="protein sequence ID" value="KAG5677028.1"/>
    <property type="molecule type" value="Genomic_DNA"/>
</dbReference>
<evidence type="ECO:0000259" key="16">
    <source>
        <dbReference type="Pfam" id="PF12548"/>
    </source>
</evidence>
<dbReference type="GO" id="GO:0009986">
    <property type="term" value="C:cell surface"/>
    <property type="evidence" value="ECO:0007669"/>
    <property type="project" value="UniProtKB-SubCell"/>
</dbReference>
<proteinExistence type="inferred from homology"/>
<feature type="region of interest" description="Disordered" evidence="14">
    <location>
        <begin position="1179"/>
        <end position="1248"/>
    </location>
</feature>
<evidence type="ECO:0000256" key="14">
    <source>
        <dbReference type="SAM" id="MobiDB-lite"/>
    </source>
</evidence>
<evidence type="ECO:0000259" key="15">
    <source>
        <dbReference type="Pfam" id="PF00884"/>
    </source>
</evidence>
<dbReference type="PROSITE" id="PS00523">
    <property type="entry name" value="SULFATASE_1"/>
    <property type="match status" value="1"/>
</dbReference>
<evidence type="ECO:0000256" key="5">
    <source>
        <dbReference type="ARBA" id="ARBA00008779"/>
    </source>
</evidence>
<dbReference type="FunFam" id="3.40.720.10:FF:000050">
    <property type="entry name" value="Extracellular sulfatase SULF-1"/>
    <property type="match status" value="1"/>
</dbReference>
<dbReference type="PANTHER" id="PTHR43108:SF16">
    <property type="entry name" value="EXTRACELLULAR SULFATASE SULF-1 HOMOLOG"/>
    <property type="match status" value="1"/>
</dbReference>
<reference evidence="17" key="1">
    <citation type="submission" date="2021-03" db="EMBL/GenBank/DDBJ databases">
        <title>Chromosome level genome of the anhydrobiotic midge Polypedilum vanderplanki.</title>
        <authorList>
            <person name="Yoshida Y."/>
            <person name="Kikawada T."/>
            <person name="Gusev O."/>
        </authorList>
    </citation>
    <scope>NUCLEOTIDE SEQUENCE</scope>
    <source>
        <strain evidence="17">NIAS01</strain>
        <tissue evidence="17">Whole body or cell culture</tissue>
    </source>
</reference>
<dbReference type="PANTHER" id="PTHR43108">
    <property type="entry name" value="N-ACETYLGLUCOSAMINE-6-SULFATASE FAMILY MEMBER"/>
    <property type="match status" value="1"/>
</dbReference>
<comment type="similarity">
    <text evidence="5">Belongs to the sulfatase family.</text>
</comment>
<evidence type="ECO:0000256" key="1">
    <source>
        <dbReference type="ARBA" id="ARBA00001913"/>
    </source>
</evidence>
<dbReference type="GO" id="GO:0005783">
    <property type="term" value="C:endoplasmic reticulum"/>
    <property type="evidence" value="ECO:0007669"/>
    <property type="project" value="UniProtKB-SubCell"/>
</dbReference>
<evidence type="ECO:0000256" key="11">
    <source>
        <dbReference type="ARBA" id="ARBA00023034"/>
    </source>
</evidence>
<sequence>MQIMWTSLNASLLIFIIFVILININDGMISASHSHHKSNQRNHRGRVKKSGNAGIFTHADGGPIRNNPFIPTTFKERKPNIILILTDDQDVELGSLNFMPRTLRLLRDGGAEFRHAYTSTPMCCPARSSILTGLYVHNHQVFTNNDNCSSPQWQATHESRSFATYLSNAGYRTGYFGKYLNKYNGSYIPPGWREWGGLIMNSKYYNYSINMNGQKIKHGFDYAKDYYPDLIANDSIAFLRQSKQQNHRKPVMLTMSFPSPHGPEDSAPQYSHLFFNVTTHHTPSYDFAPNPDKQWILRVTKKMEPIHKKFTDILMTKRLQTLQSVDVAVERVYQELKQLGELDNTYIFYTSDHGYHLGQFGLIKGKSFPFEFDVRVPFLVFGPGVEAGSLVEEIVQNVDLAPTFLDIAGVSVPAHMDGKSILPLIINRHRSIKFKWPDTFLIESSGRRETPEQLAEQRARAAAAKYTQLLNENNNKMELTLQENRTFEEMKHREHDFSSHEIEDDVEGEEEDDEDDLDEIADNSDIDADIQQDQPKKILKKRRKHREAHDKVNYENNVPPYQSKLARLNIECSDVTMLQDCVAGQKWKCINEEGRWRKHKCKFHREVQDHLAEINKYLSLQQQRRNCACFTPNGVVYTKIKAERDIFHPKQKRFDRHRNRRHKRDINEELEEIYNEQLPPEFLNLLRMDEILDNLENKIFEEANNDGVKETKEHSRKKRNADYITQTIDELHSVLLTLEKKYLNNTKNPVQCFVETSGKVNCSTIVYENEEAWRQSRLQIDMLIKVLKDKIGNLKDIKKHLREHRPLNMTIDDDEGYDSFNSSAEEIQEHSEEQQTSTTQKSILHQHRHQRKKPKYSTTTTTQESTTTEYEDISSSSVTQESLLEEISSTIEVIKMTTTKPRNRTKITKITTIDDATTAANVEDFSMNESLDPIIISTSQANIVSESSLLTTALKEQITSTLEPLVDKPKHQRQNQHIYGNNVNQIMNITAEEHGNNENNKSSLPAECYCEPEFEGSPSLEKEIARDARKKLKEERQRKKERKRNKKAKMEKECLAEKMNCFSHDSQHWRTAPFWDDESFCFCMNANNNTYSCLRTINQTHNYLYCEFTTGLITFYNLKKDPFETQNMAATLTTLEKSFLHDTLEHMKGCKGKSCILPRRHHSQITQEGDDNNVNAIPFKGSKRRHGNVHVTENDTSENLPRRRQNKFGKRRVWYEQHQQQPTINSRLTTKRSRGNNRRSLSRESDLY</sequence>
<feature type="domain" description="Extracellular sulfatase C-terminal" evidence="16">
    <location>
        <begin position="656"/>
        <end position="809"/>
    </location>
</feature>
<keyword evidence="11" id="KW-0333">Golgi apparatus</keyword>
<evidence type="ECO:0000256" key="2">
    <source>
        <dbReference type="ARBA" id="ARBA00004240"/>
    </source>
</evidence>
<organism evidence="17 18">
    <name type="scientific">Polypedilum vanderplanki</name>
    <name type="common">Sleeping chironomid midge</name>
    <dbReference type="NCBI Taxonomy" id="319348"/>
    <lineage>
        <taxon>Eukaryota</taxon>
        <taxon>Metazoa</taxon>
        <taxon>Ecdysozoa</taxon>
        <taxon>Arthropoda</taxon>
        <taxon>Hexapoda</taxon>
        <taxon>Insecta</taxon>
        <taxon>Pterygota</taxon>
        <taxon>Neoptera</taxon>
        <taxon>Endopterygota</taxon>
        <taxon>Diptera</taxon>
        <taxon>Nematocera</taxon>
        <taxon>Chironomoidea</taxon>
        <taxon>Chironomidae</taxon>
        <taxon>Chironominae</taxon>
        <taxon>Polypedilum</taxon>
        <taxon>Polypedilum</taxon>
    </lineage>
</organism>
<name>A0A9J6C4C6_POLVA</name>
<dbReference type="Gene3D" id="3.40.720.10">
    <property type="entry name" value="Alkaline Phosphatase, subunit A"/>
    <property type="match status" value="1"/>
</dbReference>
<evidence type="ECO:0000256" key="10">
    <source>
        <dbReference type="ARBA" id="ARBA00022837"/>
    </source>
</evidence>
<keyword evidence="13" id="KW-0175">Coiled coil</keyword>
<feature type="region of interest" description="Disordered" evidence="14">
    <location>
        <begin position="824"/>
        <end position="881"/>
    </location>
</feature>
<feature type="coiled-coil region" evidence="13">
    <location>
        <begin position="1022"/>
        <end position="1058"/>
    </location>
</feature>
<evidence type="ECO:0000256" key="12">
    <source>
        <dbReference type="ARBA" id="ARBA00023180"/>
    </source>
</evidence>
<evidence type="ECO:0000256" key="4">
    <source>
        <dbReference type="ARBA" id="ARBA00004348"/>
    </source>
</evidence>
<keyword evidence="7" id="KW-0732">Signal</keyword>
<accession>A0A9J6C4C6</accession>
<keyword evidence="9" id="KW-0256">Endoplasmic reticulum</keyword>
<dbReference type="SUPFAM" id="SSF53649">
    <property type="entry name" value="Alkaline phosphatase-like"/>
    <property type="match status" value="1"/>
</dbReference>
<dbReference type="GO" id="GO:0005539">
    <property type="term" value="F:glycosaminoglycan binding"/>
    <property type="evidence" value="ECO:0007669"/>
    <property type="project" value="TreeGrafter"/>
</dbReference>
<feature type="compositionally biased region" description="Polar residues" evidence="14">
    <location>
        <begin position="834"/>
        <end position="843"/>
    </location>
</feature>
<evidence type="ECO:0000256" key="8">
    <source>
        <dbReference type="ARBA" id="ARBA00022801"/>
    </source>
</evidence>
<dbReference type="GO" id="GO:0046872">
    <property type="term" value="F:metal ion binding"/>
    <property type="evidence" value="ECO:0007669"/>
    <property type="project" value="UniProtKB-KW"/>
</dbReference>
<evidence type="ECO:0000256" key="6">
    <source>
        <dbReference type="ARBA" id="ARBA00022723"/>
    </source>
</evidence>
<comment type="subcellular location">
    <subcellularLocation>
        <location evidence="3">Cell surface</location>
    </subcellularLocation>
    <subcellularLocation>
        <location evidence="2">Endoplasmic reticulum</location>
    </subcellularLocation>
    <subcellularLocation>
        <location evidence="4">Golgi apparatus</location>
        <location evidence="4">Golgi stack</location>
    </subcellularLocation>
</comment>
<evidence type="ECO:0000256" key="7">
    <source>
        <dbReference type="ARBA" id="ARBA00022729"/>
    </source>
</evidence>
<evidence type="ECO:0000256" key="3">
    <source>
        <dbReference type="ARBA" id="ARBA00004241"/>
    </source>
</evidence>
<evidence type="ECO:0000256" key="13">
    <source>
        <dbReference type="SAM" id="Coils"/>
    </source>
</evidence>
<comment type="cofactor">
    <cofactor evidence="1">
        <name>Ca(2+)</name>
        <dbReference type="ChEBI" id="CHEBI:29108"/>
    </cofactor>
</comment>
<dbReference type="AlphaFoldDB" id="A0A9J6C4C6"/>
<protein>
    <submittedName>
        <fullName evidence="17">Uncharacterized protein</fullName>
    </submittedName>
</protein>
<keyword evidence="12" id="KW-0325">Glycoprotein</keyword>
<feature type="region of interest" description="Disordered" evidence="14">
    <location>
        <begin position="490"/>
        <end position="516"/>
    </location>
</feature>
<dbReference type="OrthoDB" id="96314at2759"/>
<feature type="compositionally biased region" description="Polar residues" evidence="14">
    <location>
        <begin position="1217"/>
        <end position="1228"/>
    </location>
</feature>
<keyword evidence="8" id="KW-0378">Hydrolase</keyword>
<dbReference type="Proteomes" id="UP001107558">
    <property type="component" value="Chromosome 2"/>
</dbReference>
<keyword evidence="6" id="KW-0479">Metal-binding</keyword>
<feature type="compositionally biased region" description="Low complexity" evidence="14">
    <location>
        <begin position="857"/>
        <end position="868"/>
    </location>
</feature>
<feature type="domain" description="Sulfatase N-terminal" evidence="15">
    <location>
        <begin position="79"/>
        <end position="410"/>
    </location>
</feature>
<evidence type="ECO:0000313" key="18">
    <source>
        <dbReference type="Proteomes" id="UP001107558"/>
    </source>
</evidence>
<keyword evidence="18" id="KW-1185">Reference proteome</keyword>
<dbReference type="InterPro" id="IPR017850">
    <property type="entry name" value="Alkaline_phosphatase_core_sf"/>
</dbReference>
<feature type="compositionally biased region" description="Basic residues" evidence="14">
    <location>
        <begin position="33"/>
        <end position="49"/>
    </location>
</feature>
<feature type="region of interest" description="Disordered" evidence="14">
    <location>
        <begin position="32"/>
        <end position="51"/>
    </location>
</feature>
<evidence type="ECO:0000256" key="9">
    <source>
        <dbReference type="ARBA" id="ARBA00022824"/>
    </source>
</evidence>
<feature type="compositionally biased region" description="Basic residues" evidence="14">
    <location>
        <begin position="844"/>
        <end position="855"/>
    </location>
</feature>
<evidence type="ECO:0000313" key="17">
    <source>
        <dbReference type="EMBL" id="KAG5677028.1"/>
    </source>
</evidence>
<dbReference type="Pfam" id="PF00884">
    <property type="entry name" value="Sulfatase"/>
    <property type="match status" value="1"/>
</dbReference>